<keyword evidence="12 17" id="KW-0496">Mitochondrion</keyword>
<evidence type="ECO:0000313" key="17">
    <source>
        <dbReference type="EMBL" id="QNH68983.1"/>
    </source>
</evidence>
<comment type="similarity">
    <text evidence="2">Belongs to the complex I subunit 6 family.</text>
</comment>
<keyword evidence="7 16" id="KW-0812">Transmembrane</keyword>
<evidence type="ECO:0000256" key="2">
    <source>
        <dbReference type="ARBA" id="ARBA00005698"/>
    </source>
</evidence>
<evidence type="ECO:0000256" key="4">
    <source>
        <dbReference type="ARBA" id="ARBA00021095"/>
    </source>
</evidence>
<evidence type="ECO:0000256" key="15">
    <source>
        <dbReference type="ARBA" id="ARBA00049551"/>
    </source>
</evidence>
<evidence type="ECO:0000256" key="5">
    <source>
        <dbReference type="ARBA" id="ARBA00022448"/>
    </source>
</evidence>
<keyword evidence="9" id="KW-0249">Electron transport</keyword>
<evidence type="ECO:0000256" key="14">
    <source>
        <dbReference type="ARBA" id="ARBA00031019"/>
    </source>
</evidence>
<keyword evidence="5" id="KW-0813">Transport</keyword>
<feature type="transmembrane region" description="Helical" evidence="16">
    <location>
        <begin position="47"/>
        <end position="67"/>
    </location>
</feature>
<dbReference type="AlphaFoldDB" id="A0A7G7WR06"/>
<sequence length="164" mass="19336">MKLIMLLASILNIMFINTKQPMILIMIILIQTLLTTFMMNNYNKSSWFNYILMIIFIGGMMVLFIYITSIAPNEKNYSYKKMFTMTAMTMTILWVLENKNNPESTETSINPPFEMSKEQMDTNMMFNYPLYQLTIMMTIYLFITLIVVNKISNMEKGPLRINHN</sequence>
<comment type="subcellular location">
    <subcellularLocation>
        <location evidence="1">Mitochondrion membrane</location>
        <topology evidence="1">Multi-pass membrane protein</topology>
    </subcellularLocation>
</comment>
<dbReference type="InterPro" id="IPR050269">
    <property type="entry name" value="ComplexI_Subunit6"/>
</dbReference>
<keyword evidence="11" id="KW-0520">NAD</keyword>
<evidence type="ECO:0000256" key="3">
    <source>
        <dbReference type="ARBA" id="ARBA00012944"/>
    </source>
</evidence>
<evidence type="ECO:0000256" key="11">
    <source>
        <dbReference type="ARBA" id="ARBA00023027"/>
    </source>
</evidence>
<evidence type="ECO:0000256" key="9">
    <source>
        <dbReference type="ARBA" id="ARBA00022982"/>
    </source>
</evidence>
<dbReference type="PANTHER" id="PTHR11435:SF1">
    <property type="entry name" value="NADH-UBIQUINONE OXIDOREDUCTASE CHAIN 6"/>
    <property type="match status" value="1"/>
</dbReference>
<evidence type="ECO:0000256" key="12">
    <source>
        <dbReference type="ARBA" id="ARBA00023128"/>
    </source>
</evidence>
<keyword evidence="13 16" id="KW-0472">Membrane</keyword>
<dbReference type="EMBL" id="MN938924">
    <property type="protein sequence ID" value="QNH68983.1"/>
    <property type="molecule type" value="Genomic_DNA"/>
</dbReference>
<evidence type="ECO:0000256" key="16">
    <source>
        <dbReference type="SAM" id="Phobius"/>
    </source>
</evidence>
<evidence type="ECO:0000256" key="13">
    <source>
        <dbReference type="ARBA" id="ARBA00023136"/>
    </source>
</evidence>
<dbReference type="GO" id="GO:0008137">
    <property type="term" value="F:NADH dehydrogenase (ubiquinone) activity"/>
    <property type="evidence" value="ECO:0007669"/>
    <property type="project" value="UniProtKB-EC"/>
</dbReference>
<evidence type="ECO:0000256" key="1">
    <source>
        <dbReference type="ARBA" id="ARBA00004225"/>
    </source>
</evidence>
<evidence type="ECO:0000256" key="7">
    <source>
        <dbReference type="ARBA" id="ARBA00022692"/>
    </source>
</evidence>
<protein>
    <recommendedName>
        <fullName evidence="4">NADH-ubiquinone oxidoreductase chain 6</fullName>
        <ecNumber evidence="3">7.1.1.2</ecNumber>
    </recommendedName>
    <alternativeName>
        <fullName evidence="14">NADH dehydrogenase subunit 6</fullName>
    </alternativeName>
</protein>
<keyword evidence="8" id="KW-1278">Translocase</keyword>
<reference evidence="17" key="1">
    <citation type="journal article" date="2020" name="Mitochondrial DNA Part B Resour">
        <title>Sequence and phylogenetic analysis of the mitochondrial genome for the groundhopper Mazarredia convexa (Orthoptera: Tetrigidae).</title>
        <authorList>
            <person name="Li X.-D."/>
            <person name="Zhang W."/>
            <person name="Xin L."/>
            <person name="Ye R."/>
            <person name="Deng W.-a."/>
            <person name="Li R."/>
        </authorList>
    </citation>
    <scope>NUCLEOTIDE SEQUENCE</scope>
</reference>
<evidence type="ECO:0000256" key="10">
    <source>
        <dbReference type="ARBA" id="ARBA00022989"/>
    </source>
</evidence>
<gene>
    <name evidence="17" type="primary">ND6</name>
</gene>
<geneLocation type="mitochondrion" evidence="17"/>
<name>A0A7G7WR06_9ORTH</name>
<dbReference type="EC" id="7.1.1.2" evidence="3"/>
<evidence type="ECO:0000256" key="6">
    <source>
        <dbReference type="ARBA" id="ARBA00022660"/>
    </source>
</evidence>
<dbReference type="GO" id="GO:0031966">
    <property type="term" value="C:mitochondrial membrane"/>
    <property type="evidence" value="ECO:0007669"/>
    <property type="project" value="UniProtKB-SubCell"/>
</dbReference>
<keyword evidence="10 16" id="KW-1133">Transmembrane helix</keyword>
<accession>A0A7G7WR06</accession>
<dbReference type="PANTHER" id="PTHR11435">
    <property type="entry name" value="NADH UBIQUINONE OXIDOREDUCTASE SUBUNIT ND6"/>
    <property type="match status" value="1"/>
</dbReference>
<proteinExistence type="inferred from homology"/>
<comment type="catalytic activity">
    <reaction evidence="15">
        <text>a ubiquinone + NADH + 5 H(+)(in) = a ubiquinol + NAD(+) + 4 H(+)(out)</text>
        <dbReference type="Rhea" id="RHEA:29091"/>
        <dbReference type="Rhea" id="RHEA-COMP:9565"/>
        <dbReference type="Rhea" id="RHEA-COMP:9566"/>
        <dbReference type="ChEBI" id="CHEBI:15378"/>
        <dbReference type="ChEBI" id="CHEBI:16389"/>
        <dbReference type="ChEBI" id="CHEBI:17976"/>
        <dbReference type="ChEBI" id="CHEBI:57540"/>
        <dbReference type="ChEBI" id="CHEBI:57945"/>
        <dbReference type="EC" id="7.1.1.2"/>
    </reaction>
</comment>
<feature type="transmembrane region" description="Helical" evidence="16">
    <location>
        <begin position="21"/>
        <end position="41"/>
    </location>
</feature>
<keyword evidence="6" id="KW-0679">Respiratory chain</keyword>
<feature type="transmembrane region" description="Helical" evidence="16">
    <location>
        <begin position="130"/>
        <end position="148"/>
    </location>
</feature>
<evidence type="ECO:0000256" key="8">
    <source>
        <dbReference type="ARBA" id="ARBA00022967"/>
    </source>
</evidence>
<organism evidence="17">
    <name type="scientific">Mazarredia convexa</name>
    <dbReference type="NCBI Taxonomy" id="1634147"/>
    <lineage>
        <taxon>Eukaryota</taxon>
        <taxon>Metazoa</taxon>
        <taxon>Ecdysozoa</taxon>
        <taxon>Arthropoda</taxon>
        <taxon>Hexapoda</taxon>
        <taxon>Insecta</taxon>
        <taxon>Pterygota</taxon>
        <taxon>Neoptera</taxon>
        <taxon>Polyneoptera</taxon>
        <taxon>Orthoptera</taxon>
        <taxon>Caelifera</taxon>
        <taxon>Acrididea</taxon>
        <taxon>Tetrigoidea</taxon>
        <taxon>Tetrigidae</taxon>
        <taxon>Metrodorinae</taxon>
        <taxon>Mazarredia</taxon>
    </lineage>
</organism>